<proteinExistence type="predicted"/>
<organism evidence="2 3">
    <name type="scientific">Desulfocicer vacuolatum DSM 3385</name>
    <dbReference type="NCBI Taxonomy" id="1121400"/>
    <lineage>
        <taxon>Bacteria</taxon>
        <taxon>Pseudomonadati</taxon>
        <taxon>Thermodesulfobacteriota</taxon>
        <taxon>Desulfobacteria</taxon>
        <taxon>Desulfobacterales</taxon>
        <taxon>Desulfobacteraceae</taxon>
        <taxon>Desulfocicer</taxon>
    </lineage>
</organism>
<accession>A0A1W2AWN5</accession>
<gene>
    <name evidence="2" type="ORF">SAMN02746065_106118</name>
</gene>
<dbReference type="AlphaFoldDB" id="A0A1W2AWN5"/>
<dbReference type="EMBL" id="FWXY01000006">
    <property type="protein sequence ID" value="SMC65119.1"/>
    <property type="molecule type" value="Genomic_DNA"/>
</dbReference>
<dbReference type="STRING" id="1121400.SAMN02746065_106118"/>
<reference evidence="2 3" key="1">
    <citation type="submission" date="2017-04" db="EMBL/GenBank/DDBJ databases">
        <authorList>
            <person name="Afonso C.L."/>
            <person name="Miller P.J."/>
            <person name="Scott M.A."/>
            <person name="Spackman E."/>
            <person name="Goraichik I."/>
            <person name="Dimitrov K.M."/>
            <person name="Suarez D.L."/>
            <person name="Swayne D.E."/>
        </authorList>
    </citation>
    <scope>NUCLEOTIDE SEQUENCE [LARGE SCALE GENOMIC DNA]</scope>
    <source>
        <strain evidence="2 3">DSM 3385</strain>
    </source>
</reference>
<keyword evidence="1" id="KW-0472">Membrane</keyword>
<dbReference type="InterPro" id="IPR029063">
    <property type="entry name" value="SAM-dependent_MTases_sf"/>
</dbReference>
<evidence type="ECO:0000256" key="1">
    <source>
        <dbReference type="SAM" id="Phobius"/>
    </source>
</evidence>
<keyword evidence="3" id="KW-1185">Reference proteome</keyword>
<dbReference type="Proteomes" id="UP000192418">
    <property type="component" value="Unassembled WGS sequence"/>
</dbReference>
<evidence type="ECO:0000313" key="2">
    <source>
        <dbReference type="EMBL" id="SMC65119.1"/>
    </source>
</evidence>
<feature type="transmembrane region" description="Helical" evidence="1">
    <location>
        <begin position="6"/>
        <end position="24"/>
    </location>
</feature>
<sequence length="106" mass="12692">MFIFYSGGFTGFLSLFIIPIHLYIPNKMKQLQSAGYIPTTCFTLPKTCWTDNFYAPQVEVQKAFQRKHANNDAAHAFIENQRHEQRLYEKYKEYYGYVFYIVKKRQ</sequence>
<name>A0A1W2AWN5_9BACT</name>
<evidence type="ECO:0000313" key="3">
    <source>
        <dbReference type="Proteomes" id="UP000192418"/>
    </source>
</evidence>
<protein>
    <submittedName>
        <fullName evidence="2">Uncharacterized protein</fullName>
    </submittedName>
</protein>
<dbReference type="Gene3D" id="3.40.50.150">
    <property type="entry name" value="Vaccinia Virus protein VP39"/>
    <property type="match status" value="1"/>
</dbReference>
<keyword evidence="1" id="KW-1133">Transmembrane helix</keyword>
<keyword evidence="1" id="KW-0812">Transmembrane</keyword>